<keyword evidence="2 7" id="KW-0808">Transferase</keyword>
<gene>
    <name evidence="7 9" type="primary">tgt</name>
    <name evidence="9" type="ORF">IAB14_00230</name>
</gene>
<keyword evidence="5 7" id="KW-0862">Zinc</keyword>
<reference evidence="9" key="1">
    <citation type="submission" date="2020-10" db="EMBL/GenBank/DDBJ databases">
        <authorList>
            <person name="Gilroy R."/>
        </authorList>
    </citation>
    <scope>NUCLEOTIDE SEQUENCE</scope>
    <source>
        <strain evidence="9">23406</strain>
    </source>
</reference>
<dbReference type="AlphaFoldDB" id="A0A9D1NAX0"/>
<keyword evidence="4 7" id="KW-0671">Queuosine biosynthesis</keyword>
<evidence type="ECO:0000256" key="4">
    <source>
        <dbReference type="ARBA" id="ARBA00022785"/>
    </source>
</evidence>
<name>A0A9D1NAX0_9FIRM</name>
<keyword evidence="3 7" id="KW-0819">tRNA processing</keyword>
<feature type="binding site" evidence="7">
    <location>
        <begin position="94"/>
        <end position="98"/>
    </location>
    <ligand>
        <name>substrate</name>
    </ligand>
</feature>
<dbReference type="InterPro" id="IPR002616">
    <property type="entry name" value="tRNA_ribo_trans-like"/>
</dbReference>
<comment type="cofactor">
    <cofactor evidence="7">
        <name>Zn(2+)</name>
        <dbReference type="ChEBI" id="CHEBI:29105"/>
    </cofactor>
    <text evidence="7">Binds 1 zinc ion per subunit.</text>
</comment>
<evidence type="ECO:0000313" key="9">
    <source>
        <dbReference type="EMBL" id="HIU99525.1"/>
    </source>
</evidence>
<comment type="caution">
    <text evidence="9">The sequence shown here is derived from an EMBL/GenBank/DDBJ whole genome shotgun (WGS) entry which is preliminary data.</text>
</comment>
<sequence>MFRFHYEVVKVCRQSGARIGRLTTPHGVIETPVFMPVGTNATVKSLSPEEVREVGSQILLSNTYHLHLRPGEEIVKGAGGLHKFMNWDKPILTDSGGFQVFSLSTLRKITDEGVRFNSCYDGSKHFITPEKAIEIQQALGSDIIMAFDECTAGGTDYRKSRVAMERTLQWLERCYRRADRPEQMLFPIVQGNMFRELRIESIERTLPYARCGIAIGGLSVGEEKPVMYEMLETLMPYYPVDMPRYLMGVGSADCMIEGVLRGIDMFDCVLPTRIARNGTAMTFQGNLTIRNATYKDDYQPIEEGCDCYACRHYSRAYIRHLIKADEILGGRLLSIHNIRFLHRLTDAMKAAIREDRFGDFAAETLQKLSEGKR</sequence>
<proteinExistence type="inferred from homology"/>
<keyword evidence="1 7" id="KW-0328">Glycosyltransferase</keyword>
<evidence type="ECO:0000313" key="10">
    <source>
        <dbReference type="Proteomes" id="UP000886891"/>
    </source>
</evidence>
<dbReference type="GO" id="GO:0005829">
    <property type="term" value="C:cytosol"/>
    <property type="evidence" value="ECO:0007669"/>
    <property type="project" value="TreeGrafter"/>
</dbReference>
<dbReference type="GO" id="GO:0008616">
    <property type="term" value="P:tRNA queuosine(34) biosynthetic process"/>
    <property type="evidence" value="ECO:0007669"/>
    <property type="project" value="UniProtKB-UniRule"/>
</dbReference>
<dbReference type="InterPro" id="IPR050076">
    <property type="entry name" value="ArchSynthase1/Queuine_TRR"/>
</dbReference>
<feature type="region of interest" description="RNA binding" evidence="7">
    <location>
        <begin position="248"/>
        <end position="254"/>
    </location>
</feature>
<dbReference type="GO" id="GO:0008479">
    <property type="term" value="F:tRNA-guanosine(34) queuine transglycosylase activity"/>
    <property type="evidence" value="ECO:0007669"/>
    <property type="project" value="UniProtKB-UniRule"/>
</dbReference>
<comment type="pathway">
    <text evidence="7">tRNA modification; tRNA-queuosine biosynthesis.</text>
</comment>
<dbReference type="InterPro" id="IPR004803">
    <property type="entry name" value="TGT"/>
</dbReference>
<protein>
    <recommendedName>
        <fullName evidence="7">Queuine tRNA-ribosyltransferase</fullName>
        <ecNumber evidence="7">2.4.2.29</ecNumber>
    </recommendedName>
    <alternativeName>
        <fullName evidence="7">Guanine insertion enzyme</fullName>
    </alternativeName>
    <alternativeName>
        <fullName evidence="7">tRNA-guanine transglycosylase</fullName>
    </alternativeName>
</protein>
<feature type="binding site" evidence="7">
    <location>
        <position position="148"/>
    </location>
    <ligand>
        <name>substrate</name>
    </ligand>
</feature>
<dbReference type="HAMAP" id="MF_00168">
    <property type="entry name" value="Q_tRNA_Tgt"/>
    <property type="match status" value="1"/>
</dbReference>
<evidence type="ECO:0000256" key="1">
    <source>
        <dbReference type="ARBA" id="ARBA00022676"/>
    </source>
</evidence>
<evidence type="ECO:0000256" key="3">
    <source>
        <dbReference type="ARBA" id="ARBA00022694"/>
    </source>
</evidence>
<feature type="domain" description="tRNA-guanine(15) transglycosylase-like" evidence="8">
    <location>
        <begin position="15"/>
        <end position="368"/>
    </location>
</feature>
<comment type="function">
    <text evidence="7">Catalyzes the base-exchange of a guanine (G) residue with the queuine precursor 7-aminomethyl-7-deazaguanine (PreQ1) at position 34 (anticodon wobble position) in tRNAs with GU(N) anticodons (tRNA-Asp, -Asn, -His and -Tyr). Catalysis occurs through a double-displacement mechanism. The nucleophile active site attacks the C1' of nucleotide 34 to detach the guanine base from the RNA, forming a covalent enzyme-RNA intermediate. The proton acceptor active site deprotonates the incoming PreQ1, allowing a nucleophilic attack on the C1' of the ribose to form the product. After dissociation, two additional enzymatic reactions on the tRNA convert PreQ1 to queuine (Q), resulting in the hypermodified nucleoside queuosine (7-(((4,5-cis-dihydroxy-2-cyclopenten-1-yl)amino)methyl)-7-deazaguanosine).</text>
</comment>
<dbReference type="PANTHER" id="PTHR46499:SF1">
    <property type="entry name" value="QUEUINE TRNA-RIBOSYLTRANSFERASE"/>
    <property type="match status" value="1"/>
</dbReference>
<dbReference type="EMBL" id="DVOH01000003">
    <property type="protein sequence ID" value="HIU99525.1"/>
    <property type="molecule type" value="Genomic_DNA"/>
</dbReference>
<feature type="binding site" evidence="7">
    <location>
        <position position="190"/>
    </location>
    <ligand>
        <name>substrate</name>
    </ligand>
</feature>
<evidence type="ECO:0000256" key="5">
    <source>
        <dbReference type="ARBA" id="ARBA00022833"/>
    </source>
</evidence>
<feature type="binding site" evidence="7">
    <location>
        <position position="310"/>
    </location>
    <ligand>
        <name>Zn(2+)</name>
        <dbReference type="ChEBI" id="CHEBI:29105"/>
    </ligand>
</feature>
<feature type="binding site" evidence="7">
    <location>
        <position position="217"/>
    </location>
    <ligand>
        <name>substrate</name>
    </ligand>
</feature>
<feature type="active site" description="Proton acceptor" evidence="7">
    <location>
        <position position="94"/>
    </location>
</feature>
<feature type="region of interest" description="RNA binding; important for wobble base 34 recognition" evidence="7">
    <location>
        <begin position="272"/>
        <end position="276"/>
    </location>
</feature>
<feature type="binding site" evidence="7">
    <location>
        <position position="305"/>
    </location>
    <ligand>
        <name>Zn(2+)</name>
        <dbReference type="ChEBI" id="CHEBI:29105"/>
    </ligand>
</feature>
<dbReference type="Gene3D" id="3.20.20.105">
    <property type="entry name" value="Queuine tRNA-ribosyltransferase-like"/>
    <property type="match status" value="1"/>
</dbReference>
<dbReference type="FunFam" id="3.20.20.105:FF:000001">
    <property type="entry name" value="Queuine tRNA-ribosyltransferase"/>
    <property type="match status" value="1"/>
</dbReference>
<dbReference type="InterPro" id="IPR036511">
    <property type="entry name" value="TGT-like_sf"/>
</dbReference>
<dbReference type="GO" id="GO:0046872">
    <property type="term" value="F:metal ion binding"/>
    <property type="evidence" value="ECO:0007669"/>
    <property type="project" value="UniProtKB-KW"/>
</dbReference>
<dbReference type="Pfam" id="PF01702">
    <property type="entry name" value="TGT"/>
    <property type="match status" value="1"/>
</dbReference>
<evidence type="ECO:0000256" key="2">
    <source>
        <dbReference type="ARBA" id="ARBA00022679"/>
    </source>
</evidence>
<accession>A0A9D1NAX0</accession>
<dbReference type="NCBIfam" id="TIGR00430">
    <property type="entry name" value="Q_tRNA_tgt"/>
    <property type="match status" value="1"/>
</dbReference>
<reference evidence="9" key="2">
    <citation type="journal article" date="2021" name="PeerJ">
        <title>Extensive microbial diversity within the chicken gut microbiome revealed by metagenomics and culture.</title>
        <authorList>
            <person name="Gilroy R."/>
            <person name="Ravi A."/>
            <person name="Getino M."/>
            <person name="Pursley I."/>
            <person name="Horton D.L."/>
            <person name="Alikhan N.F."/>
            <person name="Baker D."/>
            <person name="Gharbi K."/>
            <person name="Hall N."/>
            <person name="Watson M."/>
            <person name="Adriaenssens E.M."/>
            <person name="Foster-Nyarko E."/>
            <person name="Jarju S."/>
            <person name="Secka A."/>
            <person name="Antonio M."/>
            <person name="Oren A."/>
            <person name="Chaudhuri R.R."/>
            <person name="La Ragione R."/>
            <person name="Hildebrand F."/>
            <person name="Pallen M.J."/>
        </authorList>
    </citation>
    <scope>NUCLEOTIDE SEQUENCE</scope>
    <source>
        <strain evidence="9">23406</strain>
    </source>
</reference>
<evidence type="ECO:0000256" key="6">
    <source>
        <dbReference type="ARBA" id="ARBA00050112"/>
    </source>
</evidence>
<dbReference type="EC" id="2.4.2.29" evidence="7"/>
<evidence type="ECO:0000259" key="8">
    <source>
        <dbReference type="Pfam" id="PF01702"/>
    </source>
</evidence>
<dbReference type="PANTHER" id="PTHR46499">
    <property type="entry name" value="QUEUINE TRNA-RIBOSYLTRANSFERASE"/>
    <property type="match status" value="1"/>
</dbReference>
<feature type="binding site" evidence="7">
    <location>
        <position position="336"/>
    </location>
    <ligand>
        <name>Zn(2+)</name>
        <dbReference type="ChEBI" id="CHEBI:29105"/>
    </ligand>
</feature>
<evidence type="ECO:0000256" key="7">
    <source>
        <dbReference type="HAMAP-Rule" id="MF_00168"/>
    </source>
</evidence>
<feature type="binding site" evidence="7">
    <location>
        <position position="307"/>
    </location>
    <ligand>
        <name>Zn(2+)</name>
        <dbReference type="ChEBI" id="CHEBI:29105"/>
    </ligand>
</feature>
<feature type="active site" description="Nucleophile" evidence="7">
    <location>
        <position position="267"/>
    </location>
</feature>
<comment type="similarity">
    <text evidence="7">Belongs to the queuine tRNA-ribosyltransferase family.</text>
</comment>
<dbReference type="Proteomes" id="UP000886891">
    <property type="component" value="Unassembled WGS sequence"/>
</dbReference>
<dbReference type="NCBIfam" id="TIGR00449">
    <property type="entry name" value="tgt_general"/>
    <property type="match status" value="1"/>
</dbReference>
<comment type="catalytic activity">
    <reaction evidence="6 7">
        <text>7-aminomethyl-7-carbaguanine + guanosine(34) in tRNA = 7-aminomethyl-7-carbaguanosine(34) in tRNA + guanine</text>
        <dbReference type="Rhea" id="RHEA:24104"/>
        <dbReference type="Rhea" id="RHEA-COMP:10341"/>
        <dbReference type="Rhea" id="RHEA-COMP:10342"/>
        <dbReference type="ChEBI" id="CHEBI:16235"/>
        <dbReference type="ChEBI" id="CHEBI:58703"/>
        <dbReference type="ChEBI" id="CHEBI:74269"/>
        <dbReference type="ChEBI" id="CHEBI:82833"/>
        <dbReference type="EC" id="2.4.2.29"/>
    </reaction>
</comment>
<keyword evidence="7" id="KW-0479">Metal-binding</keyword>
<comment type="subunit">
    <text evidence="7">Homodimer. Within each dimer, one monomer is responsible for RNA recognition and catalysis, while the other monomer binds to the replacement base PreQ1.</text>
</comment>
<organism evidence="9 10">
    <name type="scientific">Candidatus Stercoripulliclostridium merdipullorum</name>
    <dbReference type="NCBI Taxonomy" id="2840952"/>
    <lineage>
        <taxon>Bacteria</taxon>
        <taxon>Bacillati</taxon>
        <taxon>Bacillota</taxon>
        <taxon>Clostridia</taxon>
        <taxon>Eubacteriales</taxon>
        <taxon>Candidatus Stercoripulliclostridium</taxon>
    </lineage>
</organism>
<dbReference type="SUPFAM" id="SSF51713">
    <property type="entry name" value="tRNA-guanine transglycosylase"/>
    <property type="match status" value="1"/>
</dbReference>